<accession>A0A934ILI6</accession>
<dbReference type="EMBL" id="JAEKJA010000001">
    <property type="protein sequence ID" value="MBJ3774472.1"/>
    <property type="molecule type" value="Genomic_DNA"/>
</dbReference>
<dbReference type="SUPFAM" id="SSF51703">
    <property type="entry name" value="Cobalamin (vitamin B12)-dependent enzymes"/>
    <property type="match status" value="1"/>
</dbReference>
<dbReference type="PANTHER" id="PTHR48101">
    <property type="entry name" value="METHYLMALONYL-COA MUTASE, MITOCHONDRIAL-RELATED"/>
    <property type="match status" value="1"/>
</dbReference>
<proteinExistence type="predicted"/>
<feature type="domain" description="Methylmalonyl-CoA mutase alpha/beta chain catalytic" evidence="1">
    <location>
        <begin position="74"/>
        <end position="427"/>
    </location>
</feature>
<dbReference type="AlphaFoldDB" id="A0A934ILI6"/>
<protein>
    <submittedName>
        <fullName evidence="2">Methylmalonyl-CoA mutase</fullName>
    </submittedName>
</protein>
<dbReference type="Pfam" id="PF01642">
    <property type="entry name" value="MM_CoA_mutase"/>
    <property type="match status" value="1"/>
</dbReference>
<gene>
    <name evidence="2" type="ORF">JCR33_02165</name>
</gene>
<reference evidence="2" key="1">
    <citation type="submission" date="2020-12" db="EMBL/GenBank/DDBJ databases">
        <title>Bacterial taxonomy.</title>
        <authorList>
            <person name="Pan X."/>
        </authorList>
    </citation>
    <scope>NUCLEOTIDE SEQUENCE</scope>
    <source>
        <strain evidence="2">B2012</strain>
    </source>
</reference>
<evidence type="ECO:0000259" key="1">
    <source>
        <dbReference type="Pfam" id="PF01642"/>
    </source>
</evidence>
<evidence type="ECO:0000313" key="2">
    <source>
        <dbReference type="EMBL" id="MBJ3774472.1"/>
    </source>
</evidence>
<dbReference type="InterPro" id="IPR016176">
    <property type="entry name" value="Cbl-dep_enz_cat"/>
</dbReference>
<dbReference type="InterPro" id="IPR006099">
    <property type="entry name" value="MeMalonylCoA_mutase_a/b_cat"/>
</dbReference>
<dbReference type="RefSeq" id="WP_198880351.1">
    <property type="nucleotide sequence ID" value="NZ_JAEKJA010000001.1"/>
</dbReference>
<name>A0A934ILI6_9HYPH</name>
<dbReference type="GO" id="GO:0016866">
    <property type="term" value="F:intramolecular transferase activity"/>
    <property type="evidence" value="ECO:0007669"/>
    <property type="project" value="InterPro"/>
</dbReference>
<comment type="caution">
    <text evidence="2">The sequence shown here is derived from an EMBL/GenBank/DDBJ whole genome shotgun (WGS) entry which is preliminary data.</text>
</comment>
<organism evidence="2 3">
    <name type="scientific">Acuticoccus mangrovi</name>
    <dbReference type="NCBI Taxonomy" id="2796142"/>
    <lineage>
        <taxon>Bacteria</taxon>
        <taxon>Pseudomonadati</taxon>
        <taxon>Pseudomonadota</taxon>
        <taxon>Alphaproteobacteria</taxon>
        <taxon>Hyphomicrobiales</taxon>
        <taxon>Amorphaceae</taxon>
        <taxon>Acuticoccus</taxon>
    </lineage>
</organism>
<dbReference type="Gene3D" id="3.20.20.240">
    <property type="entry name" value="Methylmalonyl-CoA mutase"/>
    <property type="match status" value="1"/>
</dbReference>
<dbReference type="GO" id="GO:0031419">
    <property type="term" value="F:cobalamin binding"/>
    <property type="evidence" value="ECO:0007669"/>
    <property type="project" value="InterPro"/>
</dbReference>
<dbReference type="Proteomes" id="UP000609531">
    <property type="component" value="Unassembled WGS sequence"/>
</dbReference>
<evidence type="ECO:0000313" key="3">
    <source>
        <dbReference type="Proteomes" id="UP000609531"/>
    </source>
</evidence>
<sequence length="489" mass="49507">MALTGEAALWDAWRPLAEKALKGAPFDTLRTRIADGPTLEPIYPPRNPVYSGRPEAGPWQVVQRVDGGAGPARQAREDLENGATGLALVFAGAPGADGRGLLADTVDGLDEALAGILLDHCSVRLEAGARGLPALALLLALARSRGTPPMVLSGGVDPFGSLAAAGEGPAPETLAPLLAGMLRTADEAGLAGTLLTADARPLAEAGATPAHEVAFALAATAALARALDGEGIAPDVSLPAIEIALCADVDEFATIAKMRAARRLHGLLAAACGVDRPLTLHATTTARMLSFSDPQTNLLRLTIAAFAAGVGGADSVTVRAFDAAASPFARRMARNVQTLLLEESHVDMLCDPAAGAGAIEAYTDAIAEEAWRLFQAYEREGLTAAIASGTVADAVTAAAEASEAALADGEKVMIGVTRHPPPAPTPVPQIAPVEAPTRHVRPVEGDGFAALLAAAGAGASLADLAAALPASTITAPPLPPARAARPFEG</sequence>
<keyword evidence="3" id="KW-1185">Reference proteome</keyword>